<comment type="caution">
    <text evidence="1">The sequence shown here is derived from an EMBL/GenBank/DDBJ whole genome shotgun (WGS) entry which is preliminary data.</text>
</comment>
<name>A0A4C1T0K5_EUMVA</name>
<proteinExistence type="predicted"/>
<dbReference type="EMBL" id="BGZK01000027">
    <property type="protein sequence ID" value="GBP07726.1"/>
    <property type="molecule type" value="Genomic_DNA"/>
</dbReference>
<dbReference type="AlphaFoldDB" id="A0A4C1T0K5"/>
<evidence type="ECO:0000313" key="1">
    <source>
        <dbReference type="EMBL" id="GBP07726.1"/>
    </source>
</evidence>
<protein>
    <submittedName>
        <fullName evidence="1">Uncharacterized protein</fullName>
    </submittedName>
</protein>
<keyword evidence="2" id="KW-1185">Reference proteome</keyword>
<reference evidence="1 2" key="1">
    <citation type="journal article" date="2019" name="Commun. Biol.">
        <title>The bagworm genome reveals a unique fibroin gene that provides high tensile strength.</title>
        <authorList>
            <person name="Kono N."/>
            <person name="Nakamura H."/>
            <person name="Ohtoshi R."/>
            <person name="Tomita M."/>
            <person name="Numata K."/>
            <person name="Arakawa K."/>
        </authorList>
    </citation>
    <scope>NUCLEOTIDE SEQUENCE [LARGE SCALE GENOMIC DNA]</scope>
</reference>
<evidence type="ECO:0000313" key="2">
    <source>
        <dbReference type="Proteomes" id="UP000299102"/>
    </source>
</evidence>
<organism evidence="1 2">
    <name type="scientific">Eumeta variegata</name>
    <name type="common">Bagworm moth</name>
    <name type="synonym">Eumeta japonica</name>
    <dbReference type="NCBI Taxonomy" id="151549"/>
    <lineage>
        <taxon>Eukaryota</taxon>
        <taxon>Metazoa</taxon>
        <taxon>Ecdysozoa</taxon>
        <taxon>Arthropoda</taxon>
        <taxon>Hexapoda</taxon>
        <taxon>Insecta</taxon>
        <taxon>Pterygota</taxon>
        <taxon>Neoptera</taxon>
        <taxon>Endopterygota</taxon>
        <taxon>Lepidoptera</taxon>
        <taxon>Glossata</taxon>
        <taxon>Ditrysia</taxon>
        <taxon>Tineoidea</taxon>
        <taxon>Psychidae</taxon>
        <taxon>Oiketicinae</taxon>
        <taxon>Eumeta</taxon>
    </lineage>
</organism>
<sequence length="128" mass="14014">MTSSSIPLCRIRTTADSDLMTSGVKPNRSIIAIVHNSIGGLTQRRVSAAGRSPCVYAPSRNRVKDARKAGAAPPRRWRRPRPPIAVHSLLRLLCLGDVARTLYAMNPEYVGPDANAVYPVLSRLRLVE</sequence>
<gene>
    <name evidence="1" type="ORF">EVAR_2829_1</name>
</gene>
<accession>A0A4C1T0K5</accession>
<dbReference type="Proteomes" id="UP000299102">
    <property type="component" value="Unassembled WGS sequence"/>
</dbReference>